<dbReference type="GeneID" id="100375583"/>
<reference evidence="2" key="1">
    <citation type="submission" date="2025-08" db="UniProtKB">
        <authorList>
            <consortium name="RefSeq"/>
        </authorList>
    </citation>
    <scope>IDENTIFICATION</scope>
    <source>
        <tissue evidence="2">Testes</tissue>
    </source>
</reference>
<dbReference type="Pfam" id="PF05705">
    <property type="entry name" value="DUF829"/>
    <property type="match status" value="1"/>
</dbReference>
<proteinExistence type="predicted"/>
<sequence>MLVTIRRIFAVTISKQHENIGQLARAFSILTPANVTARKINENLEFRTRDVQHDEESSNAKDGEEFTSKPLVLLFSWMQAKQRHLEKFGDYYLTKGWDVLTVKIKPSQLLLPSKGSHIVAENVVNFVQHEDRQNQPLMIHAFSVGAYLYSEMLLKMQQLAESETQLHQFYQRVMGQIYDSGVDMEDIPEGLSKAVAKHPMMQLSFQKLIEGYMKVAWKMSVKYYAKASTNFHNIPVSAPALLIYSDNDPVSTPKLNEKIARKWRANHDNSITLKCFEGSHHVSHMYKYPDDYLDTLNKFVNNAWSAHNKKTIS</sequence>
<keyword evidence="1" id="KW-1185">Reference proteome</keyword>
<dbReference type="PANTHER" id="PTHR20908">
    <property type="entry name" value="LD15586P"/>
    <property type="match status" value="1"/>
</dbReference>
<dbReference type="InterPro" id="IPR008547">
    <property type="entry name" value="DUF829_TMEM53"/>
</dbReference>
<accession>A0ABM0GTC8</accession>
<evidence type="ECO:0000313" key="2">
    <source>
        <dbReference type="RefSeq" id="XP_002736927.1"/>
    </source>
</evidence>
<evidence type="ECO:0000313" key="1">
    <source>
        <dbReference type="Proteomes" id="UP000694865"/>
    </source>
</evidence>
<dbReference type="SUPFAM" id="SSF53474">
    <property type="entry name" value="alpha/beta-Hydrolases"/>
    <property type="match status" value="1"/>
</dbReference>
<dbReference type="Proteomes" id="UP000694865">
    <property type="component" value="Unplaced"/>
</dbReference>
<dbReference type="InterPro" id="IPR029058">
    <property type="entry name" value="AB_hydrolase_fold"/>
</dbReference>
<gene>
    <name evidence="2" type="primary">LOC100375583</name>
</gene>
<dbReference type="RefSeq" id="XP_002736927.1">
    <property type="nucleotide sequence ID" value="XM_002736881.2"/>
</dbReference>
<name>A0ABM0GTC8_SACKO</name>
<organism evidence="1 2">
    <name type="scientific">Saccoglossus kowalevskii</name>
    <name type="common">Acorn worm</name>
    <dbReference type="NCBI Taxonomy" id="10224"/>
    <lineage>
        <taxon>Eukaryota</taxon>
        <taxon>Metazoa</taxon>
        <taxon>Hemichordata</taxon>
        <taxon>Enteropneusta</taxon>
        <taxon>Harrimaniidae</taxon>
        <taxon>Saccoglossus</taxon>
    </lineage>
</organism>
<dbReference type="Gene3D" id="3.40.50.1820">
    <property type="entry name" value="alpha/beta hydrolase"/>
    <property type="match status" value="1"/>
</dbReference>
<dbReference type="PANTHER" id="PTHR20908:SF1">
    <property type="entry name" value="LD15586P"/>
    <property type="match status" value="1"/>
</dbReference>
<protein>
    <submittedName>
        <fullName evidence="2">Uncharacterized protein LOC100375583</fullName>
    </submittedName>
</protein>